<sequence length="146" mass="16734">MKYVHVGINVTNLEKSIEFYQKVFGVDPVKVKTDYAKFLLENPGLNFTLNVQDAVSGNQVNHFGFQVESAEEIVTHKERLEKEGFFAREEMATTCCYAIQDKFWVTDPEGNEWEFFYTKADSEFHKIESTSCCIDSNSEVNKASCC</sequence>
<organism evidence="3 4">
    <name type="scientific">Brevibacillus reuszeri</name>
    <dbReference type="NCBI Taxonomy" id="54915"/>
    <lineage>
        <taxon>Bacteria</taxon>
        <taxon>Bacillati</taxon>
        <taxon>Bacillota</taxon>
        <taxon>Bacilli</taxon>
        <taxon>Bacillales</taxon>
        <taxon>Paenibacillaceae</taxon>
        <taxon>Brevibacillus</taxon>
    </lineage>
</organism>
<reference evidence="3" key="2">
    <citation type="submission" date="2015-07" db="EMBL/GenBank/DDBJ databases">
        <title>MeaNS - Measles Nucleotide Surveillance Program.</title>
        <authorList>
            <person name="Tran T."/>
            <person name="Druce J."/>
        </authorList>
    </citation>
    <scope>NUCLEOTIDE SEQUENCE</scope>
    <source>
        <strain evidence="3">DSM 9887</strain>
    </source>
</reference>
<dbReference type="NCBIfam" id="NF041414">
    <property type="entry name" value="ArsI_CadI_VOC"/>
    <property type="match status" value="1"/>
</dbReference>
<evidence type="ECO:0000313" key="3">
    <source>
        <dbReference type="EMBL" id="KNB72867.1"/>
    </source>
</evidence>
<comment type="caution">
    <text evidence="3">The sequence shown here is derived from an EMBL/GenBank/DDBJ whole genome shotgun (WGS) entry which is preliminary data.</text>
</comment>
<evidence type="ECO:0000313" key="5">
    <source>
        <dbReference type="Proteomes" id="UP000319578"/>
    </source>
</evidence>
<dbReference type="PROSITE" id="PS51819">
    <property type="entry name" value="VOC"/>
    <property type="match status" value="1"/>
</dbReference>
<accession>A0A0K9YW71</accession>
<dbReference type="OrthoDB" id="9789608at2"/>
<keyword evidence="2" id="KW-0456">Lyase</keyword>
<evidence type="ECO:0000313" key="2">
    <source>
        <dbReference type="EMBL" id="GED72789.1"/>
    </source>
</evidence>
<protein>
    <submittedName>
        <fullName evidence="2">Lactoylglutathione lyase</fullName>
    </submittedName>
</protein>
<evidence type="ECO:0000259" key="1">
    <source>
        <dbReference type="PROSITE" id="PS51819"/>
    </source>
</evidence>
<dbReference type="GO" id="GO:0046686">
    <property type="term" value="P:response to cadmium ion"/>
    <property type="evidence" value="ECO:0007669"/>
    <property type="project" value="TreeGrafter"/>
</dbReference>
<dbReference type="InterPro" id="IPR004360">
    <property type="entry name" value="Glyas_Fos-R_dOase_dom"/>
</dbReference>
<dbReference type="Gene3D" id="3.10.180.10">
    <property type="entry name" value="2,3-Dihydroxybiphenyl 1,2-Dioxygenase, domain 1"/>
    <property type="match status" value="1"/>
</dbReference>
<dbReference type="InterPro" id="IPR049789">
    <property type="entry name" value="ArsI/CadI-like"/>
</dbReference>
<reference evidence="4" key="1">
    <citation type="submission" date="2015-07" db="EMBL/GenBank/DDBJ databases">
        <title>Genome sequencing project for genomic taxonomy and phylogenomics of Bacillus-like bacteria.</title>
        <authorList>
            <person name="Liu B."/>
            <person name="Wang J."/>
            <person name="Zhu Y."/>
            <person name="Liu G."/>
            <person name="Chen Q."/>
            <person name="Chen Z."/>
            <person name="Lan J."/>
            <person name="Che J."/>
            <person name="Ge C."/>
            <person name="Shi H."/>
            <person name="Pan Z."/>
            <person name="Liu X."/>
        </authorList>
    </citation>
    <scope>NUCLEOTIDE SEQUENCE [LARGE SCALE GENOMIC DNA]</scope>
    <source>
        <strain evidence="4">DSM 9887</strain>
    </source>
</reference>
<dbReference type="InterPro" id="IPR029068">
    <property type="entry name" value="Glyas_Bleomycin-R_OHBP_Dase"/>
</dbReference>
<name>A0A0K9YW71_9BACL</name>
<dbReference type="EMBL" id="LGIQ01000007">
    <property type="protein sequence ID" value="KNB72867.1"/>
    <property type="molecule type" value="Genomic_DNA"/>
</dbReference>
<dbReference type="InterPro" id="IPR052393">
    <property type="entry name" value="Cadmium-induced_rsp"/>
</dbReference>
<dbReference type="PATRIC" id="fig|54915.3.peg.1722"/>
<feature type="domain" description="VOC" evidence="1">
    <location>
        <begin position="2"/>
        <end position="118"/>
    </location>
</feature>
<dbReference type="AlphaFoldDB" id="A0A0K9YW71"/>
<dbReference type="RefSeq" id="WP_049738914.1">
    <property type="nucleotide sequence ID" value="NZ_BJON01000034.1"/>
</dbReference>
<dbReference type="PANTHER" id="PTHR41294:SF1">
    <property type="entry name" value="CADMIUM-INDUCED PROTEIN CADI"/>
    <property type="match status" value="1"/>
</dbReference>
<evidence type="ECO:0000313" key="4">
    <source>
        <dbReference type="Proteomes" id="UP000036834"/>
    </source>
</evidence>
<dbReference type="SUPFAM" id="SSF54593">
    <property type="entry name" value="Glyoxalase/Bleomycin resistance protein/Dihydroxybiphenyl dioxygenase"/>
    <property type="match status" value="1"/>
</dbReference>
<dbReference type="Proteomes" id="UP000036834">
    <property type="component" value="Unassembled WGS sequence"/>
</dbReference>
<dbReference type="PANTHER" id="PTHR41294">
    <property type="entry name" value="CADMIUM-INDUCED PROTEIN CADI"/>
    <property type="match status" value="1"/>
</dbReference>
<dbReference type="STRING" id="54915.ADS79_13615"/>
<dbReference type="Pfam" id="PF00903">
    <property type="entry name" value="Glyoxalase"/>
    <property type="match status" value="1"/>
</dbReference>
<dbReference type="Proteomes" id="UP000319578">
    <property type="component" value="Unassembled WGS sequence"/>
</dbReference>
<keyword evidence="5" id="KW-1185">Reference proteome</keyword>
<dbReference type="GO" id="GO:0016829">
    <property type="term" value="F:lyase activity"/>
    <property type="evidence" value="ECO:0007669"/>
    <property type="project" value="UniProtKB-KW"/>
</dbReference>
<gene>
    <name evidence="3" type="ORF">ADS79_13615</name>
    <name evidence="2" type="ORF">BRE01_64910</name>
</gene>
<dbReference type="EMBL" id="BJON01000034">
    <property type="protein sequence ID" value="GED72789.1"/>
    <property type="molecule type" value="Genomic_DNA"/>
</dbReference>
<dbReference type="CDD" id="cd07254">
    <property type="entry name" value="VOC_like"/>
    <property type="match status" value="1"/>
</dbReference>
<proteinExistence type="predicted"/>
<dbReference type="InterPro" id="IPR037523">
    <property type="entry name" value="VOC_core"/>
</dbReference>
<reference evidence="2 5" key="3">
    <citation type="submission" date="2019-06" db="EMBL/GenBank/DDBJ databases">
        <title>Whole genome shotgun sequence of Brevibacillus reuszeri NBRC 15719.</title>
        <authorList>
            <person name="Hosoyama A."/>
            <person name="Uohara A."/>
            <person name="Ohji S."/>
            <person name="Ichikawa N."/>
        </authorList>
    </citation>
    <scope>NUCLEOTIDE SEQUENCE [LARGE SCALE GENOMIC DNA]</scope>
    <source>
        <strain evidence="2 5">NBRC 15719</strain>
    </source>
</reference>